<gene>
    <name evidence="5" type="ORF">SCP_1100060</name>
</gene>
<dbReference type="Pfam" id="PF14222">
    <property type="entry name" value="MOR2-PAG1_N"/>
    <property type="match status" value="1"/>
</dbReference>
<dbReference type="Pfam" id="PF14225">
    <property type="entry name" value="MOR2-PAG1_C"/>
    <property type="match status" value="1"/>
</dbReference>
<accession>A0A401GYU6</accession>
<dbReference type="InParanoid" id="A0A401GYU6"/>
<proteinExistence type="predicted"/>
<feature type="compositionally biased region" description="Polar residues" evidence="1">
    <location>
        <begin position="144"/>
        <end position="158"/>
    </location>
</feature>
<dbReference type="Proteomes" id="UP000287166">
    <property type="component" value="Unassembled WGS sequence"/>
</dbReference>
<feature type="domain" description="Cell morphogenesis central region" evidence="4">
    <location>
        <begin position="1453"/>
        <end position="1682"/>
    </location>
</feature>
<evidence type="ECO:0000313" key="5">
    <source>
        <dbReference type="EMBL" id="GBE87331.1"/>
    </source>
</evidence>
<evidence type="ECO:0000256" key="1">
    <source>
        <dbReference type="SAM" id="MobiDB-lite"/>
    </source>
</evidence>
<feature type="region of interest" description="Disordered" evidence="1">
    <location>
        <begin position="56"/>
        <end position="254"/>
    </location>
</feature>
<feature type="domain" description="Cell morphogenesis central region" evidence="4">
    <location>
        <begin position="1757"/>
        <end position="1927"/>
    </location>
</feature>
<feature type="compositionally biased region" description="Low complexity" evidence="1">
    <location>
        <begin position="203"/>
        <end position="214"/>
    </location>
</feature>
<reference evidence="5 6" key="1">
    <citation type="journal article" date="2018" name="Sci. Rep.">
        <title>Genome sequence of the cauliflower mushroom Sparassis crispa (Hanabiratake) and its association with beneficial usage.</title>
        <authorList>
            <person name="Kiyama R."/>
            <person name="Furutani Y."/>
            <person name="Kawaguchi K."/>
            <person name="Nakanishi T."/>
        </authorList>
    </citation>
    <scope>NUCLEOTIDE SEQUENCE [LARGE SCALE GENOMIC DNA]</scope>
</reference>
<evidence type="ECO:0008006" key="7">
    <source>
        <dbReference type="Google" id="ProtNLM"/>
    </source>
</evidence>
<organism evidence="5 6">
    <name type="scientific">Sparassis crispa</name>
    <dbReference type="NCBI Taxonomy" id="139825"/>
    <lineage>
        <taxon>Eukaryota</taxon>
        <taxon>Fungi</taxon>
        <taxon>Dikarya</taxon>
        <taxon>Basidiomycota</taxon>
        <taxon>Agaricomycotina</taxon>
        <taxon>Agaricomycetes</taxon>
        <taxon>Polyporales</taxon>
        <taxon>Sparassidaceae</taxon>
        <taxon>Sparassis</taxon>
    </lineage>
</organism>
<evidence type="ECO:0000259" key="4">
    <source>
        <dbReference type="Pfam" id="PF14228"/>
    </source>
</evidence>
<sequence>MGSEGMQITIPDFDDDEYSPTPIFGRSQAGGLWGIPSSGQESPTILTPLAIPERTDKSYFHARGDSVASEDSGHSIPSSARKVKSPFVHSAQSSIATTSTSPFTKKTSFASLRNAFKSSKSNDTTPPPVPSLDPQAYPALKNPFNRSTSSLAQLPSITNDRRHPSMHASPPHFRPSTPASGDGRARGTPKSKSQHAYARSQHSHSGSIFHSSDGGSDHGHGYPHLTSSSPPPVPPVPDVFGNPAQPDERSLSDLEDRIVMDPRTPSDYALHAIFIRFAASAELHIDEVLQQPLEREPRLTDFMGPGVDDKLDDLLASLGKIAHKHAKPVIDSVMRWRKTQNDSVSTDLVRHHLSQPSSNARGLRSQDVSFILNERRSLASIYIMCRALIAATQSISKDGLGEAMGHSLEELTFEQFRRPDVKMLTQSVNHRSNADLYAALLGNLATVRFESVTDRFLVELGPVAAGQVPKDADFKYENLVKGLKHVQIKVWPPEYFEEGAEFLAKLSKSFENAHGNRLKTTFGETLVHLLHPIAKTAQAEVNHPDWAKGIEVIYPKAKDMMSKPRYWHVAYPLAITALCVAPNDFFLRHWNLCFEAGLSKIKEKPYRTPVLNGLMRLIWTYLYRCHESASTATSKMESILKHFFPANRLSISPQEDQLEPFIYIVHFVLSRHLDFGSDFCMELIQERSITAHSANTSNTLAPERIIIAIQSVLLSLHVAEREESAPSWPTSTDFSRMPSNDDYPSCSESIPAALLSKPGWKEFIDRFSTVLKAVAISCYQYVGKWSAIDDQWAASRVNLAYDDATSFVMRHHPEGSVAYPTQYIPHITVLQTIYRSWPRCLHPSFPIDDALDMLLRGVVHIEPGVGEAAAQALQRFMAEPAHASAILSRFYMFLFDPALIAGEGSGLRLHIECPRLLNLWLRFVDQWMHDIIRRPVDSLTHDELMDISLRMDEIEAGSLFLLAHFRRNVYTVGVKAIRLLRILASHLQSEPQLHDFDASANVFRIVDALHGKIPSGPCLDGHDDVLEPPEVIRLEQWKQSTYVDAVIRLADSDHVVDRQLWRQVFPAFLQVCTEQSPRALHLLRDKLISAATRYHPLMLQLSGVNGRSVPNLPQRSGSTGEKDLAKVVNEHKHLIQQWHMWVKIISATAQTSDVRPTMTHPMRDHSRARSEVIFDRDQMSTTRGLFKYLSQFLDSDHTIFRDVAVCSISSFPPFGYSHLLEDLSILAARQIYDDSRAKTSTPYVIGRTRRQERFDTAVARIYYLTARSLQDQRSSGKQTALAHVLKYVRNMQVSLSEQRDFYSIQRLRRYFCGTVERLFEGLATLKDSDRFIPPNMHLTLYRLCEEWCQLGKQSESVKKRLVFMQTQAVKAFNDPADQAELITRFQTETRALSNAAVGAIAVLCQKALFPPDISSTSPVEKYSQNYNKALEVSSVLDRITAILASFHEHLRDYAKYALRSLLSDPRADCDFLDEVLKRAYVTTKELDTSNARFFEVVAEVICNAPTHGFSFRQVVCLGLSNLCHPHLEIRRHAFNMLEVTHEQASGLISMVQYETAVGSSAPSVYLHAHKLISDVLAGEHPGQAFGVLFQLSSWITRMFDDRSGRSPLLLLQSLEYWVPNIDLMADDKSSLTREGRSAIYHLMALTVRYAESHAEQILQLWTRLVDAPHQTNGHASIRFLLEQSNKVGSTAFITCAAKVVACLSQSTVGRQIFEDLCSLIEPARMLPNLEHKLAHPDAEDIELWSDLDVLFSEQPRLSLGVAQFSLLFLSEAAMERYWELHLHLPALLHALFMHLDHRSEYIRERSRHMLFQLLRSCMSGYDEIPDRLQYRSRSELRGVILTLSQEAETKLWEESDSNTQVELKMRWFSGEVLKLLEPLYPDLREGWGKQASAWGTACSIRPIAFKSLQLYRALAPRMNKDHLGALIGRLSATVADGDSSIQMFNVELILSLISGASARDLNMSLLPQIFWCAIACLSTTVEDEFCHVLKLLDTVLRRMDLDDAQTAELLLAHKPLNWDGPASLQPRLLTGLRSSSTYALTFKLLQYLAKVDDPRLIDLSEGRVRDLYTLSLPWCLHAMNNDDKSQSLLEFALDVGRLANLEERPSIERIMTSFAKNRFRTKEDFLRQSVASLREHYGLDHWPEVVTLLMGMILNKERWLRIHTMQILKVLFQQREIRNPLLGSELLMPLLRLLETDLASQALDVLDEPMQISGGPAAKHILRMSLYTHLRADAKEVESVAEVFGIPQESGWCVPQSSHLRDVCRANVAAVFGLNKANPRPSRIDFQPDDIVALSNLPMEDDLGDMVQNLHELSSFFLEERSLPGPTRQLEARVAAILAKSTDTMADIPQTPFVDVFDMGNLTPFDDSEDSDNSDIESDLFEFDSLNLSRYNSNHSQH</sequence>
<dbReference type="InterPro" id="IPR016024">
    <property type="entry name" value="ARM-type_fold"/>
</dbReference>
<name>A0A401GYU6_9APHY</name>
<dbReference type="GeneID" id="38784248"/>
<dbReference type="SUPFAM" id="SSF48371">
    <property type="entry name" value="ARM repeat"/>
    <property type="match status" value="1"/>
</dbReference>
<feature type="compositionally biased region" description="Low complexity" evidence="1">
    <location>
        <begin position="90"/>
        <end position="111"/>
    </location>
</feature>
<evidence type="ECO:0000259" key="2">
    <source>
        <dbReference type="Pfam" id="PF14222"/>
    </source>
</evidence>
<dbReference type="PANTHER" id="PTHR12295:SF30">
    <property type="entry name" value="PROTEIN FURRY"/>
    <property type="match status" value="1"/>
</dbReference>
<dbReference type="OrthoDB" id="6287725at2759"/>
<evidence type="ECO:0000313" key="6">
    <source>
        <dbReference type="Proteomes" id="UP000287166"/>
    </source>
</evidence>
<dbReference type="InterPro" id="IPR039867">
    <property type="entry name" value="Furry/Tao3/Mor2"/>
</dbReference>
<comment type="caution">
    <text evidence="5">The sequence shown here is derived from an EMBL/GenBank/DDBJ whole genome shotgun (WGS) entry which is preliminary data.</text>
</comment>
<dbReference type="EMBL" id="BFAD01000011">
    <property type="protein sequence ID" value="GBE87331.1"/>
    <property type="molecule type" value="Genomic_DNA"/>
</dbReference>
<keyword evidence="6" id="KW-1185">Reference proteome</keyword>
<feature type="domain" description="Cell morphogenesis protein C-terminal" evidence="3">
    <location>
        <begin position="1967"/>
        <end position="2214"/>
    </location>
</feature>
<dbReference type="RefSeq" id="XP_027618244.1">
    <property type="nucleotide sequence ID" value="XM_027762443.1"/>
</dbReference>
<evidence type="ECO:0000259" key="3">
    <source>
        <dbReference type="Pfam" id="PF14225"/>
    </source>
</evidence>
<protein>
    <recommendedName>
        <fullName evidence="7">Cell morphogenesis protein</fullName>
    </recommendedName>
</protein>
<feature type="region of interest" description="Disordered" evidence="1">
    <location>
        <begin position="1"/>
        <end position="44"/>
    </location>
</feature>
<dbReference type="GO" id="GO:0000902">
    <property type="term" value="P:cell morphogenesis"/>
    <property type="evidence" value="ECO:0007669"/>
    <property type="project" value="InterPro"/>
</dbReference>
<feature type="domain" description="Cell morphogenesis protein N-terminal" evidence="2">
    <location>
        <begin position="374"/>
        <end position="928"/>
    </location>
</feature>
<dbReference type="InterPro" id="IPR025481">
    <property type="entry name" value="Cell_Morphogen_C"/>
</dbReference>
<dbReference type="Pfam" id="PF14228">
    <property type="entry name" value="MOR2-PAG1_mid"/>
    <property type="match status" value="2"/>
</dbReference>
<dbReference type="InterPro" id="IPR029473">
    <property type="entry name" value="MOR2-PAG1_mid"/>
</dbReference>
<dbReference type="FunCoup" id="A0A401GYU6">
    <property type="interactions" value="224"/>
</dbReference>
<dbReference type="STRING" id="139825.A0A401GYU6"/>
<dbReference type="InterPro" id="IPR025614">
    <property type="entry name" value="Cell_morpho_N"/>
</dbReference>
<dbReference type="GO" id="GO:0030427">
    <property type="term" value="C:site of polarized growth"/>
    <property type="evidence" value="ECO:0007669"/>
    <property type="project" value="TreeGrafter"/>
</dbReference>
<dbReference type="PANTHER" id="PTHR12295">
    <property type="entry name" value="FURRY-RELATED"/>
    <property type="match status" value="1"/>
</dbReference>
<dbReference type="GO" id="GO:0005938">
    <property type="term" value="C:cell cortex"/>
    <property type="evidence" value="ECO:0007669"/>
    <property type="project" value="TreeGrafter"/>
</dbReference>